<reference evidence="8" key="1">
    <citation type="submission" date="2021-02" db="EMBL/GenBank/DDBJ databases">
        <authorList>
            <person name="Dougan E. K."/>
            <person name="Rhodes N."/>
            <person name="Thang M."/>
            <person name="Chan C."/>
        </authorList>
    </citation>
    <scope>NUCLEOTIDE SEQUENCE</scope>
</reference>
<sequence>MKHHHELLIQRLDRQDLLLSQSTMEPSMVTPSVVETPPVLSPKSFDALNAAASAALSATAASRGHKDAVQVTLRSYTEEDTQLRSDADYIDSVTIRRRFSDQQKTTEHCSHTRRLEGVKAPLSTRIVHHPAFDIFFAVIVLANAIYIGFDIQWVLDGGGARPVSYTVCHYTFSVFFLAELILRLAASRCRYYCSDDWGWALLDTLIVATSWWDIFVEVAEALLQDDRWDSISGLSTLKAMRIVRLTRVLKTAHFIRIFRFIMALRMLVQSILHTVKALFWALLLLGLIVYVFAILFSQAVYDYVSDPANPALPEEAQEAAVRYFGTLIRSMIALFMSITGGVSWEEVIDPLMYVSGFWEGCFLFFIAFSYLAVLNVVTAVFCQSAIESAQGDHATVVQNLLDNKEQHLDKLRTLFEQIGEQSAGGITFRTFEDKIRSPAVRQYFETLGLDVWDPWAFFKLLDADAGGVVELEEFFMGCLRFSGEATAMEVGQLAADQRWLIRSQGRFQKLMENELSKMRENFASLANAFCSLTGGVCSNEL</sequence>
<dbReference type="Proteomes" id="UP000604046">
    <property type="component" value="Unassembled WGS sequence"/>
</dbReference>
<dbReference type="SUPFAM" id="SSF81324">
    <property type="entry name" value="Voltage-gated potassium channels"/>
    <property type="match status" value="1"/>
</dbReference>
<name>A0A812M5Z5_9DINO</name>
<dbReference type="GO" id="GO:0001518">
    <property type="term" value="C:voltage-gated sodium channel complex"/>
    <property type="evidence" value="ECO:0007669"/>
    <property type="project" value="TreeGrafter"/>
</dbReference>
<feature type="transmembrane region" description="Helical" evidence="6">
    <location>
        <begin position="163"/>
        <end position="182"/>
    </location>
</feature>
<dbReference type="EMBL" id="CAJNDS010001424">
    <property type="protein sequence ID" value="CAE7259034.1"/>
    <property type="molecule type" value="Genomic_DNA"/>
</dbReference>
<dbReference type="PANTHER" id="PTHR10037:SF62">
    <property type="entry name" value="SODIUM CHANNEL PROTEIN 60E"/>
    <property type="match status" value="1"/>
</dbReference>
<evidence type="ECO:0000259" key="7">
    <source>
        <dbReference type="Pfam" id="PF00520"/>
    </source>
</evidence>
<evidence type="ECO:0000313" key="8">
    <source>
        <dbReference type="EMBL" id="CAE7259034.1"/>
    </source>
</evidence>
<feature type="transmembrane region" description="Helical" evidence="6">
    <location>
        <begin position="362"/>
        <end position="382"/>
    </location>
</feature>
<dbReference type="AlphaFoldDB" id="A0A812M5Z5"/>
<feature type="transmembrane region" description="Helical" evidence="6">
    <location>
        <begin position="131"/>
        <end position="151"/>
    </location>
</feature>
<evidence type="ECO:0000256" key="5">
    <source>
        <dbReference type="ARBA" id="ARBA00023136"/>
    </source>
</evidence>
<dbReference type="GO" id="GO:0005248">
    <property type="term" value="F:voltage-gated sodium channel activity"/>
    <property type="evidence" value="ECO:0007669"/>
    <property type="project" value="TreeGrafter"/>
</dbReference>
<keyword evidence="2 6" id="KW-0812">Transmembrane</keyword>
<gene>
    <name evidence="8" type="primary">scn4ab</name>
    <name evidence="8" type="ORF">SNAT2548_LOCUS13493</name>
</gene>
<dbReference type="InterPro" id="IPR005821">
    <property type="entry name" value="Ion_trans_dom"/>
</dbReference>
<protein>
    <submittedName>
        <fullName evidence="8">Scn4ab protein</fullName>
    </submittedName>
</protein>
<evidence type="ECO:0000256" key="2">
    <source>
        <dbReference type="ARBA" id="ARBA00022692"/>
    </source>
</evidence>
<evidence type="ECO:0000256" key="4">
    <source>
        <dbReference type="ARBA" id="ARBA00022989"/>
    </source>
</evidence>
<dbReference type="Pfam" id="PF00520">
    <property type="entry name" value="Ion_trans"/>
    <property type="match status" value="1"/>
</dbReference>
<keyword evidence="9" id="KW-1185">Reference proteome</keyword>
<dbReference type="PANTHER" id="PTHR10037">
    <property type="entry name" value="VOLTAGE-GATED CATION CHANNEL CALCIUM AND SODIUM"/>
    <property type="match status" value="1"/>
</dbReference>
<dbReference type="Gene3D" id="1.10.287.70">
    <property type="match status" value="1"/>
</dbReference>
<comment type="caution">
    <text evidence="8">The sequence shown here is derived from an EMBL/GenBank/DDBJ whole genome shotgun (WGS) entry which is preliminary data.</text>
</comment>
<comment type="subcellular location">
    <subcellularLocation>
        <location evidence="1">Membrane</location>
        <topology evidence="1">Multi-pass membrane protein</topology>
    </subcellularLocation>
</comment>
<feature type="domain" description="Ion transport" evidence="7">
    <location>
        <begin position="129"/>
        <end position="381"/>
    </location>
</feature>
<evidence type="ECO:0000313" key="9">
    <source>
        <dbReference type="Proteomes" id="UP000604046"/>
    </source>
</evidence>
<evidence type="ECO:0000256" key="6">
    <source>
        <dbReference type="SAM" id="Phobius"/>
    </source>
</evidence>
<dbReference type="Gene3D" id="1.20.120.350">
    <property type="entry name" value="Voltage-gated potassium channels. Chain C"/>
    <property type="match status" value="1"/>
</dbReference>
<feature type="transmembrane region" description="Helical" evidence="6">
    <location>
        <begin position="278"/>
        <end position="301"/>
    </location>
</feature>
<dbReference type="OrthoDB" id="2984333at2759"/>
<dbReference type="InterPro" id="IPR011992">
    <property type="entry name" value="EF-hand-dom_pair"/>
</dbReference>
<evidence type="ECO:0000256" key="3">
    <source>
        <dbReference type="ARBA" id="ARBA00022837"/>
    </source>
</evidence>
<accession>A0A812M5Z5</accession>
<dbReference type="PROSITE" id="PS00018">
    <property type="entry name" value="EF_HAND_1"/>
    <property type="match status" value="1"/>
</dbReference>
<dbReference type="InterPro" id="IPR018247">
    <property type="entry name" value="EF_Hand_1_Ca_BS"/>
</dbReference>
<proteinExistence type="predicted"/>
<evidence type="ECO:0000256" key="1">
    <source>
        <dbReference type="ARBA" id="ARBA00004141"/>
    </source>
</evidence>
<keyword evidence="3" id="KW-0106">Calcium</keyword>
<keyword evidence="5 6" id="KW-0472">Membrane</keyword>
<organism evidence="8 9">
    <name type="scientific">Symbiodinium natans</name>
    <dbReference type="NCBI Taxonomy" id="878477"/>
    <lineage>
        <taxon>Eukaryota</taxon>
        <taxon>Sar</taxon>
        <taxon>Alveolata</taxon>
        <taxon>Dinophyceae</taxon>
        <taxon>Suessiales</taxon>
        <taxon>Symbiodiniaceae</taxon>
        <taxon>Symbiodinium</taxon>
    </lineage>
</organism>
<keyword evidence="4 6" id="KW-1133">Transmembrane helix</keyword>
<dbReference type="InterPro" id="IPR027359">
    <property type="entry name" value="Volt_channel_dom_sf"/>
</dbReference>
<feature type="transmembrane region" description="Helical" evidence="6">
    <location>
        <begin position="321"/>
        <end position="342"/>
    </location>
</feature>
<dbReference type="InterPro" id="IPR043203">
    <property type="entry name" value="VGCC_Ca_Na"/>
</dbReference>
<dbReference type="SUPFAM" id="SSF47473">
    <property type="entry name" value="EF-hand"/>
    <property type="match status" value="1"/>
</dbReference>